<dbReference type="GO" id="GO:0044718">
    <property type="term" value="P:siderophore transmembrane transport"/>
    <property type="evidence" value="ECO:0007669"/>
    <property type="project" value="TreeGrafter"/>
</dbReference>
<keyword evidence="14" id="KW-1185">Reference proteome</keyword>
<keyword evidence="5 9" id="KW-0798">TonB box</keyword>
<dbReference type="GO" id="GO:0009279">
    <property type="term" value="C:cell outer membrane"/>
    <property type="evidence" value="ECO:0007669"/>
    <property type="project" value="UniProtKB-SubCell"/>
</dbReference>
<evidence type="ECO:0000256" key="1">
    <source>
        <dbReference type="ARBA" id="ARBA00004571"/>
    </source>
</evidence>
<feature type="domain" description="TonB-dependent receptor-like beta-barrel" evidence="11">
    <location>
        <begin position="298"/>
        <end position="740"/>
    </location>
</feature>
<gene>
    <name evidence="13" type="ORF">KDU71_12240</name>
</gene>
<protein>
    <submittedName>
        <fullName evidence="13">TonB-dependent receptor</fullName>
    </submittedName>
</protein>
<proteinExistence type="inferred from homology"/>
<feature type="chain" id="PRO_5036806612" evidence="10">
    <location>
        <begin position="21"/>
        <end position="777"/>
    </location>
</feature>
<dbReference type="InterPro" id="IPR039426">
    <property type="entry name" value="TonB-dep_rcpt-like"/>
</dbReference>
<accession>A0A941F4K3</accession>
<dbReference type="InterPro" id="IPR036942">
    <property type="entry name" value="Beta-barrel_TonB_sf"/>
</dbReference>
<comment type="subcellular location">
    <subcellularLocation>
        <location evidence="1 8">Cell outer membrane</location>
        <topology evidence="1 8">Multi-pass membrane protein</topology>
    </subcellularLocation>
</comment>
<dbReference type="Gene3D" id="2.40.170.20">
    <property type="entry name" value="TonB-dependent receptor, beta-barrel domain"/>
    <property type="match status" value="1"/>
</dbReference>
<dbReference type="Gene3D" id="2.170.130.10">
    <property type="entry name" value="TonB-dependent receptor, plug domain"/>
    <property type="match status" value="1"/>
</dbReference>
<sequence>MKKFLNLLFLILLSNIIIQAQKTDANIFGDVQAEGEHLPFVSVYLKDTQYGTMTDLSGHYMLTNLPEGEHILVASLMGYKPVEKKVNITKGQSQEINFILEEQVMSLDDIVITGTKTFKRKTESAVVVNVMEGKKLEMLQAGTLSEGLAFQPGLRMETDCQTCNYTQLRMNGLGGAYSQILINSRPVFSPLTGLYGLEQIPTNMIERIEVVRGGGSALYGAGAVGGTVNVITKVPESSSFSASTTQSVINGDANDSQVFANAGILSDRKNAGLTLFATNRNRESYDHNGDGFSELPKLKNNSFGFTSFLLPAPNHKLEASFSSMYEYRRGGDREDLPAFLAEQTEERTHNVLMGGLDYSFSFNDNLSSLDIYVAGQKTDRDHYTGIKPEADEPGYQEHLENPPYGLTENETYMGGVQLNHMLPDFLGGKNNLTFGSEYNYDMVVDEIKAYDYLLDQTTRNVGAYIQSDWELAKKWNLLTGVRTDKHNMVDKLIFSPRVSLLYKQNGMQLRGSWSTGFRAPQAFDSDMHIAFAGGGIQRIQLADDLEEERSQSWTASINYDKPTEKYIWGFTLEGFHTTLYDAFILEENGTDSQGNVILEKRNGSNSTVKGITLEGRANYNKLWQLEAGYTIQSSKYDEVVEWSESIEGTKDYLRTPEQYGYYTLTYNPVWGIKAALSGVYTGSMLVPHFGAGEGDETGNPINDELVKSDPFMETNIKLSYALDWRYVGVGLELFGGVQNLFNAYQDDFDKGKNRDSNYVYGPARPRTIYFGLKLMNL</sequence>
<evidence type="ECO:0000256" key="8">
    <source>
        <dbReference type="PROSITE-ProRule" id="PRU01360"/>
    </source>
</evidence>
<dbReference type="InterPro" id="IPR000531">
    <property type="entry name" value="Beta-barrel_TonB"/>
</dbReference>
<evidence type="ECO:0000256" key="3">
    <source>
        <dbReference type="ARBA" id="ARBA00022452"/>
    </source>
</evidence>
<dbReference type="Pfam" id="PF07715">
    <property type="entry name" value="Plug"/>
    <property type="match status" value="1"/>
</dbReference>
<name>A0A941F4K3_9BACT</name>
<evidence type="ECO:0000313" key="14">
    <source>
        <dbReference type="Proteomes" id="UP000679220"/>
    </source>
</evidence>
<evidence type="ECO:0000256" key="10">
    <source>
        <dbReference type="SAM" id="SignalP"/>
    </source>
</evidence>
<evidence type="ECO:0000256" key="5">
    <source>
        <dbReference type="ARBA" id="ARBA00023077"/>
    </source>
</evidence>
<dbReference type="PANTHER" id="PTHR30069">
    <property type="entry name" value="TONB-DEPENDENT OUTER MEMBRANE RECEPTOR"/>
    <property type="match status" value="1"/>
</dbReference>
<dbReference type="SUPFAM" id="SSF49464">
    <property type="entry name" value="Carboxypeptidase regulatory domain-like"/>
    <property type="match status" value="1"/>
</dbReference>
<keyword evidence="10" id="KW-0732">Signal</keyword>
<comment type="caution">
    <text evidence="13">The sequence shown here is derived from an EMBL/GenBank/DDBJ whole genome shotgun (WGS) entry which is preliminary data.</text>
</comment>
<dbReference type="Gene3D" id="2.60.40.1120">
    <property type="entry name" value="Carboxypeptidase-like, regulatory domain"/>
    <property type="match status" value="1"/>
</dbReference>
<keyword evidence="2 8" id="KW-0813">Transport</keyword>
<feature type="domain" description="TonB-dependent receptor plug" evidence="12">
    <location>
        <begin position="121"/>
        <end position="227"/>
    </location>
</feature>
<evidence type="ECO:0000256" key="4">
    <source>
        <dbReference type="ARBA" id="ARBA00022692"/>
    </source>
</evidence>
<keyword evidence="3 8" id="KW-1134">Transmembrane beta strand</keyword>
<dbReference type="AlphaFoldDB" id="A0A941F4K3"/>
<evidence type="ECO:0000259" key="11">
    <source>
        <dbReference type="Pfam" id="PF00593"/>
    </source>
</evidence>
<dbReference type="Pfam" id="PF13715">
    <property type="entry name" value="CarbopepD_reg_2"/>
    <property type="match status" value="1"/>
</dbReference>
<keyword evidence="7 8" id="KW-0998">Cell outer membrane</keyword>
<evidence type="ECO:0000313" key="13">
    <source>
        <dbReference type="EMBL" id="MBR8536332.1"/>
    </source>
</evidence>
<feature type="signal peptide" evidence="10">
    <location>
        <begin position="1"/>
        <end position="20"/>
    </location>
</feature>
<evidence type="ECO:0000259" key="12">
    <source>
        <dbReference type="Pfam" id="PF07715"/>
    </source>
</evidence>
<evidence type="ECO:0000256" key="2">
    <source>
        <dbReference type="ARBA" id="ARBA00022448"/>
    </source>
</evidence>
<reference evidence="13" key="1">
    <citation type="journal article" date="2018" name="Int. J. Syst. Evol. Microbiol.">
        <title>Carboxylicivirga sediminis sp. nov., isolated from coastal sediment.</title>
        <authorList>
            <person name="Wang F.Q."/>
            <person name="Ren L.H."/>
            <person name="Zou R.J."/>
            <person name="Sun Y.Z."/>
            <person name="Liu X.J."/>
            <person name="Jiang F."/>
            <person name="Liu L.J."/>
        </authorList>
    </citation>
    <scope>NUCLEOTIDE SEQUENCE</scope>
    <source>
        <strain evidence="13">JR1</strain>
    </source>
</reference>
<keyword evidence="4 8" id="KW-0812">Transmembrane</keyword>
<keyword evidence="13" id="KW-0675">Receptor</keyword>
<dbReference type="Proteomes" id="UP000679220">
    <property type="component" value="Unassembled WGS sequence"/>
</dbReference>
<keyword evidence="6 8" id="KW-0472">Membrane</keyword>
<dbReference type="GO" id="GO:0015344">
    <property type="term" value="F:siderophore uptake transmembrane transporter activity"/>
    <property type="evidence" value="ECO:0007669"/>
    <property type="project" value="TreeGrafter"/>
</dbReference>
<dbReference type="RefSeq" id="WP_212191364.1">
    <property type="nucleotide sequence ID" value="NZ_JAGTAR010000018.1"/>
</dbReference>
<dbReference type="SUPFAM" id="SSF56935">
    <property type="entry name" value="Porins"/>
    <property type="match status" value="1"/>
</dbReference>
<dbReference type="PROSITE" id="PS52016">
    <property type="entry name" value="TONB_DEPENDENT_REC_3"/>
    <property type="match status" value="1"/>
</dbReference>
<dbReference type="InterPro" id="IPR012910">
    <property type="entry name" value="Plug_dom"/>
</dbReference>
<evidence type="ECO:0000256" key="7">
    <source>
        <dbReference type="ARBA" id="ARBA00023237"/>
    </source>
</evidence>
<comment type="similarity">
    <text evidence="8 9">Belongs to the TonB-dependent receptor family.</text>
</comment>
<dbReference type="PANTHER" id="PTHR30069:SF57">
    <property type="entry name" value="TONB-DEPENDENT RECEPTOR"/>
    <property type="match status" value="1"/>
</dbReference>
<dbReference type="EMBL" id="JAGTAR010000018">
    <property type="protein sequence ID" value="MBR8536332.1"/>
    <property type="molecule type" value="Genomic_DNA"/>
</dbReference>
<evidence type="ECO:0000256" key="9">
    <source>
        <dbReference type="RuleBase" id="RU003357"/>
    </source>
</evidence>
<dbReference type="InterPro" id="IPR008969">
    <property type="entry name" value="CarboxyPept-like_regulatory"/>
</dbReference>
<dbReference type="Pfam" id="PF00593">
    <property type="entry name" value="TonB_dep_Rec_b-barrel"/>
    <property type="match status" value="1"/>
</dbReference>
<dbReference type="InterPro" id="IPR037066">
    <property type="entry name" value="Plug_dom_sf"/>
</dbReference>
<reference evidence="13" key="2">
    <citation type="submission" date="2021-04" db="EMBL/GenBank/DDBJ databases">
        <authorList>
            <person name="Zhang T."/>
            <person name="Zhang Y."/>
            <person name="Lu D."/>
            <person name="Zuo D."/>
            <person name="Du Z."/>
        </authorList>
    </citation>
    <scope>NUCLEOTIDE SEQUENCE</scope>
    <source>
        <strain evidence="13">JR1</strain>
    </source>
</reference>
<organism evidence="13 14">
    <name type="scientific">Carboxylicivirga sediminis</name>
    <dbReference type="NCBI Taxonomy" id="2006564"/>
    <lineage>
        <taxon>Bacteria</taxon>
        <taxon>Pseudomonadati</taxon>
        <taxon>Bacteroidota</taxon>
        <taxon>Bacteroidia</taxon>
        <taxon>Marinilabiliales</taxon>
        <taxon>Marinilabiliaceae</taxon>
        <taxon>Carboxylicivirga</taxon>
    </lineage>
</organism>
<evidence type="ECO:0000256" key="6">
    <source>
        <dbReference type="ARBA" id="ARBA00023136"/>
    </source>
</evidence>